<evidence type="ECO:0000313" key="5">
    <source>
        <dbReference type="Proteomes" id="UP001206925"/>
    </source>
</evidence>
<evidence type="ECO:0000256" key="1">
    <source>
        <dbReference type="ARBA" id="ARBA00001911"/>
    </source>
</evidence>
<sequence length="155" mass="17522">MNSDLGLSKEKMVDLDIDIGDEVGFGDQISRVGHGDDRFRLLGFRLKKVMAMIDHLALASATVVDVGNDSVLFLILMLRQPLFIKVRQQYGPVVVQSTRKVVRVISCYNEGKRTTETLAMDYHRAAADELRLARIFNTYGPIMRDDGFLVSLRFK</sequence>
<dbReference type="AlphaFoldDB" id="A0AAD5D0Z5"/>
<gene>
    <name evidence="4" type="ORF">M8C21_019104</name>
</gene>
<dbReference type="PANTHER" id="PTHR43078:SF6">
    <property type="entry name" value="UDP-GLUCURONIC ACID DECARBOXYLASE 1"/>
    <property type="match status" value="1"/>
</dbReference>
<dbReference type="PANTHER" id="PTHR43078">
    <property type="entry name" value="UDP-GLUCURONIC ACID DECARBOXYLASE-RELATED"/>
    <property type="match status" value="1"/>
</dbReference>
<proteinExistence type="predicted"/>
<dbReference type="GO" id="GO:0048040">
    <property type="term" value="F:UDP-glucuronate decarboxylase activity"/>
    <property type="evidence" value="ECO:0007669"/>
    <property type="project" value="TreeGrafter"/>
</dbReference>
<comment type="cofactor">
    <cofactor evidence="1">
        <name>NAD(+)</name>
        <dbReference type="ChEBI" id="CHEBI:57540"/>
    </cofactor>
</comment>
<dbReference type="GO" id="GO:0042732">
    <property type="term" value="P:D-xylose metabolic process"/>
    <property type="evidence" value="ECO:0007669"/>
    <property type="project" value="InterPro"/>
</dbReference>
<dbReference type="EMBL" id="JAMZMK010006223">
    <property type="protein sequence ID" value="KAI7750080.1"/>
    <property type="molecule type" value="Genomic_DNA"/>
</dbReference>
<dbReference type="GO" id="GO:0005737">
    <property type="term" value="C:cytoplasm"/>
    <property type="evidence" value="ECO:0007669"/>
    <property type="project" value="TreeGrafter"/>
</dbReference>
<accession>A0AAD5D0Z5</accession>
<reference evidence="4" key="1">
    <citation type="submission" date="2022-06" db="EMBL/GenBank/DDBJ databases">
        <title>Uncovering the hologenomic basis of an extraordinary plant invasion.</title>
        <authorList>
            <person name="Bieker V.C."/>
            <person name="Martin M.D."/>
            <person name="Gilbert T."/>
            <person name="Hodgins K."/>
            <person name="Battlay P."/>
            <person name="Petersen B."/>
            <person name="Wilson J."/>
        </authorList>
    </citation>
    <scope>NUCLEOTIDE SEQUENCE</scope>
    <source>
        <strain evidence="4">AA19_3_7</strain>
        <tissue evidence="4">Leaf</tissue>
    </source>
</reference>
<dbReference type="Gene3D" id="3.40.50.720">
    <property type="entry name" value="NAD(P)-binding Rossmann-like Domain"/>
    <property type="match status" value="1"/>
</dbReference>
<keyword evidence="2" id="KW-0520">NAD</keyword>
<evidence type="ECO:0000313" key="4">
    <source>
        <dbReference type="EMBL" id="KAI7750080.1"/>
    </source>
</evidence>
<protein>
    <submittedName>
        <fullName evidence="4">Uncharacterized protein</fullName>
    </submittedName>
</protein>
<keyword evidence="5" id="KW-1185">Reference proteome</keyword>
<dbReference type="GO" id="GO:0070403">
    <property type="term" value="F:NAD+ binding"/>
    <property type="evidence" value="ECO:0007669"/>
    <property type="project" value="InterPro"/>
</dbReference>
<evidence type="ECO:0000256" key="3">
    <source>
        <dbReference type="ARBA" id="ARBA00023239"/>
    </source>
</evidence>
<dbReference type="InterPro" id="IPR044516">
    <property type="entry name" value="UXS-like"/>
</dbReference>
<evidence type="ECO:0000256" key="2">
    <source>
        <dbReference type="ARBA" id="ARBA00023027"/>
    </source>
</evidence>
<comment type="caution">
    <text evidence="4">The sequence shown here is derived from an EMBL/GenBank/DDBJ whole genome shotgun (WGS) entry which is preliminary data.</text>
</comment>
<name>A0AAD5D0Z5_AMBAR</name>
<organism evidence="4 5">
    <name type="scientific">Ambrosia artemisiifolia</name>
    <name type="common">Common ragweed</name>
    <dbReference type="NCBI Taxonomy" id="4212"/>
    <lineage>
        <taxon>Eukaryota</taxon>
        <taxon>Viridiplantae</taxon>
        <taxon>Streptophyta</taxon>
        <taxon>Embryophyta</taxon>
        <taxon>Tracheophyta</taxon>
        <taxon>Spermatophyta</taxon>
        <taxon>Magnoliopsida</taxon>
        <taxon>eudicotyledons</taxon>
        <taxon>Gunneridae</taxon>
        <taxon>Pentapetalae</taxon>
        <taxon>asterids</taxon>
        <taxon>campanulids</taxon>
        <taxon>Asterales</taxon>
        <taxon>Asteraceae</taxon>
        <taxon>Asteroideae</taxon>
        <taxon>Heliantheae alliance</taxon>
        <taxon>Heliantheae</taxon>
        <taxon>Ambrosia</taxon>
    </lineage>
</organism>
<keyword evidence="3" id="KW-0456">Lyase</keyword>
<dbReference type="Proteomes" id="UP001206925">
    <property type="component" value="Unassembled WGS sequence"/>
</dbReference>